<protein>
    <recommendedName>
        <fullName evidence="3">DUF222 domain-containing protein</fullName>
    </recommendedName>
</protein>
<keyword evidence="2" id="KW-1185">Reference proteome</keyword>
<reference evidence="1 2" key="1">
    <citation type="submission" date="2024-09" db="EMBL/GenBank/DDBJ databases">
        <title>The Natural Products Discovery Center: Release of the First 8490 Sequenced Strains for Exploring Actinobacteria Biosynthetic Diversity.</title>
        <authorList>
            <person name="Kalkreuter E."/>
            <person name="Kautsar S.A."/>
            <person name="Yang D."/>
            <person name="Bader C.D."/>
            <person name="Teijaro C.N."/>
            <person name="Fluegel L."/>
            <person name="Davis C.M."/>
            <person name="Simpson J.R."/>
            <person name="Lauterbach L."/>
            <person name="Steele A.D."/>
            <person name="Gui C."/>
            <person name="Meng S."/>
            <person name="Li G."/>
            <person name="Viehrig K."/>
            <person name="Ye F."/>
            <person name="Su P."/>
            <person name="Kiefer A.F."/>
            <person name="Nichols A."/>
            <person name="Cepeda A.J."/>
            <person name="Yan W."/>
            <person name="Fan B."/>
            <person name="Jiang Y."/>
            <person name="Adhikari A."/>
            <person name="Zheng C.-J."/>
            <person name="Schuster L."/>
            <person name="Cowan T.M."/>
            <person name="Smanski M.J."/>
            <person name="Chevrette M.G."/>
            <person name="De Carvalho L.P.S."/>
            <person name="Shen B."/>
        </authorList>
    </citation>
    <scope>NUCLEOTIDE SEQUENCE [LARGE SCALE GENOMIC DNA]</scope>
    <source>
        <strain evidence="1 2">NPDC060353</strain>
    </source>
</reference>
<sequence length="89" mass="10240">MDEREEVDRLIEEVDRELAEEEEMAEWRARRRFNDAARIHRARRRAEREHLALLEQQQVIAGVPGQGKSSPEALRALVAQHVSDGEVAA</sequence>
<gene>
    <name evidence="1" type="ORF">ACFWGY_08260</name>
</gene>
<accession>A0ABW6G298</accession>
<name>A0ABW6G298_9PSEU</name>
<evidence type="ECO:0008006" key="3">
    <source>
        <dbReference type="Google" id="ProtNLM"/>
    </source>
</evidence>
<dbReference type="EMBL" id="JBHXCV010000004">
    <property type="protein sequence ID" value="MFD6793315.1"/>
    <property type="molecule type" value="Genomic_DNA"/>
</dbReference>
<organism evidence="1 2">
    <name type="scientific">Prauserella salsuginis</name>
    <dbReference type="NCBI Taxonomy" id="387889"/>
    <lineage>
        <taxon>Bacteria</taxon>
        <taxon>Bacillati</taxon>
        <taxon>Actinomycetota</taxon>
        <taxon>Actinomycetes</taxon>
        <taxon>Pseudonocardiales</taxon>
        <taxon>Pseudonocardiaceae</taxon>
        <taxon>Prauserella</taxon>
        <taxon>Prauserella salsuginis group</taxon>
    </lineage>
</organism>
<evidence type="ECO:0000313" key="2">
    <source>
        <dbReference type="Proteomes" id="UP001598673"/>
    </source>
</evidence>
<evidence type="ECO:0000313" key="1">
    <source>
        <dbReference type="EMBL" id="MFD6793315.1"/>
    </source>
</evidence>
<dbReference type="RefSeq" id="WP_258937959.1">
    <property type="nucleotide sequence ID" value="NZ_JANBBF010000013.1"/>
</dbReference>
<proteinExistence type="predicted"/>
<dbReference type="Proteomes" id="UP001598673">
    <property type="component" value="Unassembled WGS sequence"/>
</dbReference>
<comment type="caution">
    <text evidence="1">The sequence shown here is derived from an EMBL/GenBank/DDBJ whole genome shotgun (WGS) entry which is preliminary data.</text>
</comment>